<keyword evidence="2" id="KW-1133">Transmembrane helix</keyword>
<dbReference type="InterPro" id="IPR010623">
    <property type="entry name" value="IcmF_C"/>
</dbReference>
<dbReference type="Pfam" id="PF06761">
    <property type="entry name" value="IcmF-related"/>
    <property type="match status" value="1"/>
</dbReference>
<evidence type="ECO:0000259" key="5">
    <source>
        <dbReference type="Pfam" id="PF14331"/>
    </source>
</evidence>
<evidence type="ECO:0008006" key="8">
    <source>
        <dbReference type="Google" id="ProtNLM"/>
    </source>
</evidence>
<evidence type="ECO:0000256" key="1">
    <source>
        <dbReference type="SAM" id="MobiDB-lite"/>
    </source>
</evidence>
<gene>
    <name evidence="6" type="ORF">N4261_00905</name>
</gene>
<proteinExistence type="predicted"/>
<dbReference type="InterPro" id="IPR025743">
    <property type="entry name" value="TssM1_N"/>
</dbReference>
<reference evidence="6" key="1">
    <citation type="submission" date="2022-10" db="EMBL/GenBank/DDBJ databases">
        <title>Characterization and whole genome sequencing of a new Roseateles species, isolated from fresh water.</title>
        <authorList>
            <person name="Guliayeva D.Y."/>
            <person name="Akhremchuk A.E."/>
            <person name="Sikolenko M.A."/>
            <person name="Valentovich L.N."/>
            <person name="Sidarenka A.V."/>
        </authorList>
    </citation>
    <scope>NUCLEOTIDE SEQUENCE</scope>
    <source>
        <strain evidence="6">BIM B-1768</strain>
    </source>
</reference>
<dbReference type="Pfam" id="PF14331">
    <property type="entry name" value="IcmF-related_N"/>
    <property type="match status" value="1"/>
</dbReference>
<dbReference type="PANTHER" id="PTHR36153">
    <property type="entry name" value="INNER MEMBRANE PROTEIN-RELATED"/>
    <property type="match status" value="1"/>
</dbReference>
<organism evidence="6 7">
    <name type="scientific">Roseateles amylovorans</name>
    <dbReference type="NCBI Taxonomy" id="2978473"/>
    <lineage>
        <taxon>Bacteria</taxon>
        <taxon>Pseudomonadati</taxon>
        <taxon>Pseudomonadota</taxon>
        <taxon>Betaproteobacteria</taxon>
        <taxon>Burkholderiales</taxon>
        <taxon>Sphaerotilaceae</taxon>
        <taxon>Roseateles</taxon>
    </lineage>
</organism>
<dbReference type="PANTHER" id="PTHR36153:SF1">
    <property type="entry name" value="TYPE VI SECRETION SYSTEM COMPONENT TSSM1"/>
    <property type="match status" value="1"/>
</dbReference>
<feature type="domain" description="Type VI secretion system component TssM1 N-terminal" evidence="5">
    <location>
        <begin position="184"/>
        <end position="398"/>
    </location>
</feature>
<feature type="transmembrane region" description="Helical" evidence="2">
    <location>
        <begin position="12"/>
        <end position="29"/>
    </location>
</feature>
<dbReference type="Pfam" id="PF06744">
    <property type="entry name" value="IcmF_C"/>
    <property type="match status" value="1"/>
</dbReference>
<feature type="domain" description="Type VI secretion system IcmF C-terminal" evidence="3">
    <location>
        <begin position="1225"/>
        <end position="1315"/>
    </location>
</feature>
<keyword evidence="2" id="KW-0812">Transmembrane</keyword>
<protein>
    <recommendedName>
        <fullName evidence="8">Type VI secretion system membrane subunit TssM</fullName>
    </recommendedName>
</protein>
<dbReference type="InterPro" id="IPR053156">
    <property type="entry name" value="T6SS_TssM-like"/>
</dbReference>
<feature type="domain" description="IcmF-related" evidence="4">
    <location>
        <begin position="627"/>
        <end position="932"/>
    </location>
</feature>
<dbReference type="RefSeq" id="WP_261758343.1">
    <property type="nucleotide sequence ID" value="NZ_CP104562.2"/>
</dbReference>
<evidence type="ECO:0000259" key="3">
    <source>
        <dbReference type="Pfam" id="PF06744"/>
    </source>
</evidence>
<evidence type="ECO:0000313" key="6">
    <source>
        <dbReference type="EMBL" id="UXH78529.1"/>
    </source>
</evidence>
<accession>A0ABY6B3H5</accession>
<sequence length="1335" mass="145393">MMTIRSVLRQPLFWVAVGLTAVSLLVWWIGPEVVVANRRPWDSLAERVVWIAALILLTLVAGWWSGRKASRAREQMSRAFEPKGHQDASGALAGLMRSVTRWRRDHDIADVYSVPWYLLLGAPGVGKSALVQDPGLGFPQARDIGEAVSQWLGGLRQCRWWFSPHAVVIENSRRRLLSESDVTRDEEAWLAFLRQLRAARPRRPLNGVVVAVSVSELLGSEGDFQTHSGRVAQRLQGLRRHLGMAFPLYLVVTQCDRLQGFEDSFRTLDAQAREQVWGFTLPWIAPASDREVIASPIERQRLGERIEVELTRLTNRLREAVPDRLMSEDDPQRRTRIFAFPEQFGRLQAPLRGFVQGLGSGEVELPLLRGIYFCSATQAPRGDGATLDPIGAVLAKALGPTAPVPDDEVLWRSSRRATDGWPEAAAGEIVTVSVAEPAAQPPNLPGGTSVSMVARQPSDSTTAATPGRTADEVIGISNGTAVPLHSPTRYFLSRWWREVVLAERGLAGVNRVAEARRQRCRRWILGAMALLSIGVAVGWGRAYQRNVAYVAAVQARLPALAADLEAALSQSVEPATTATTSTTATGPMAPESASASDSAGARTRSPDSVEDGAALGEATLASLKDLLPLLERLSQSTRRDEPATATPLPLFDLGLSQQGHLDAGLQIGYAHVLRHVLLPRLHRHLEQQLRLIDRDRPGLVYDALKGYLMLHSPQNFEPKAFEEWLRRSNDLSALPLSSEELAALMRHVNQAFIKGALLTMTTSVDRSLVAQARALLNRHPLEGRAMHRLDLWRLEPEVPGFSVVTAAGSDAALLFARTDGRPLTEGIPALFTRKGFEQGFMARVEPVVRQLINEAHWVLGTPPEGVPTLAQALRATRDRYFQSYVRRWDEYLSVVALLPLDSAEQTLNTVRLLSAPDSPLQRYLAAAAHETTLGGGAASVEAAMAAADRFVGTTTASAASTADSMTPGARRAGSAPLPTAMAGKGPVGLMGPMGAEGSAASVTDTPLSLTSGDWAQAAAEVVDAHFQALHRLLSGEPPALDAVTGLFGEVLVQLQASAEAQRNGASAPADRHSAALRNLASNQPMPLRELLTTVAEATSRQSSAGLHRTLNDELRPVTAACRRLLAGRYPFDPKSAADLLPDDFVDLFGSDGLLDRFFHEQLAPVVDTRAARWRFQPRTAAVSSEGVATLLEFQRAARIREAFFASRQPKPGARVEVRLIPERDGPTELSLQVDGVPLKLTAGDASPVVLTWPSERIGAQIRVGLPGQAPLSFDGPWALLRLVQAAELQEDARPERVNLQLRLQGRPVRLQLTANRMLNPLRSKDFQQFRCPVRL</sequence>
<evidence type="ECO:0000259" key="4">
    <source>
        <dbReference type="Pfam" id="PF06761"/>
    </source>
</evidence>
<feature type="compositionally biased region" description="Low complexity" evidence="1">
    <location>
        <begin position="575"/>
        <end position="585"/>
    </location>
</feature>
<feature type="transmembrane region" description="Helical" evidence="2">
    <location>
        <begin position="49"/>
        <end position="66"/>
    </location>
</feature>
<evidence type="ECO:0000256" key="2">
    <source>
        <dbReference type="SAM" id="Phobius"/>
    </source>
</evidence>
<dbReference type="EMBL" id="CP104562">
    <property type="protein sequence ID" value="UXH78529.1"/>
    <property type="molecule type" value="Genomic_DNA"/>
</dbReference>
<evidence type="ECO:0000313" key="7">
    <source>
        <dbReference type="Proteomes" id="UP001064933"/>
    </source>
</evidence>
<dbReference type="InterPro" id="IPR009612">
    <property type="entry name" value="IcmF-rel"/>
</dbReference>
<feature type="region of interest" description="Disordered" evidence="1">
    <location>
        <begin position="571"/>
        <end position="609"/>
    </location>
</feature>
<dbReference type="Proteomes" id="UP001064933">
    <property type="component" value="Chromosome"/>
</dbReference>
<keyword evidence="2" id="KW-0472">Membrane</keyword>
<keyword evidence="7" id="KW-1185">Reference proteome</keyword>
<name>A0ABY6B3H5_9BURK</name>
<feature type="transmembrane region" description="Helical" evidence="2">
    <location>
        <begin position="523"/>
        <end position="540"/>
    </location>
</feature>
<feature type="region of interest" description="Disordered" evidence="1">
    <location>
        <begin position="958"/>
        <end position="977"/>
    </location>
</feature>